<protein>
    <recommendedName>
        <fullName evidence="4">Initiation-specific alpha-1,6-mannosyltransferase</fullName>
    </recommendedName>
</protein>
<dbReference type="EMBL" id="JAVHJV010000007">
    <property type="protein sequence ID" value="KAK5941004.1"/>
    <property type="molecule type" value="Genomic_DNA"/>
</dbReference>
<dbReference type="PANTHER" id="PTHR31834:SF1">
    <property type="entry name" value="INITIATION-SPECIFIC ALPHA-1,6-MANNOSYLTRANSFERASE"/>
    <property type="match status" value="1"/>
</dbReference>
<dbReference type="RefSeq" id="XP_064729094.1">
    <property type="nucleotide sequence ID" value="XM_064874694.1"/>
</dbReference>
<dbReference type="Pfam" id="PF04488">
    <property type="entry name" value="Gly_transf_sug"/>
    <property type="match status" value="1"/>
</dbReference>
<name>A0ABR0RLN8_9EURO</name>
<evidence type="ECO:0000313" key="2">
    <source>
        <dbReference type="EMBL" id="KAK5941004.1"/>
    </source>
</evidence>
<accession>A0ABR0RLN8</accession>
<comment type="similarity">
    <text evidence="1">Belongs to the glycosyltransferase 32 family.</text>
</comment>
<dbReference type="Proteomes" id="UP001334248">
    <property type="component" value="Unassembled WGS sequence"/>
</dbReference>
<keyword evidence="3" id="KW-1185">Reference proteome</keyword>
<evidence type="ECO:0000256" key="1">
    <source>
        <dbReference type="ARBA" id="ARBA00009003"/>
    </source>
</evidence>
<dbReference type="InterPro" id="IPR039367">
    <property type="entry name" value="Och1-like"/>
</dbReference>
<organism evidence="2 3">
    <name type="scientific">Knufia obscura</name>
    <dbReference type="NCBI Taxonomy" id="1635080"/>
    <lineage>
        <taxon>Eukaryota</taxon>
        <taxon>Fungi</taxon>
        <taxon>Dikarya</taxon>
        <taxon>Ascomycota</taxon>
        <taxon>Pezizomycotina</taxon>
        <taxon>Eurotiomycetes</taxon>
        <taxon>Chaetothyriomycetidae</taxon>
        <taxon>Chaetothyriales</taxon>
        <taxon>Trichomeriaceae</taxon>
        <taxon>Knufia</taxon>
    </lineage>
</organism>
<dbReference type="GeneID" id="89999730"/>
<reference evidence="2 3" key="1">
    <citation type="journal article" date="2023" name="Res Sq">
        <title>Genomic and morphological characterization of Knufia obscura isolated from the Mars 2020 spacecraft assembly facility.</title>
        <authorList>
            <person name="Chander A.M."/>
            <person name="Teixeira M.M."/>
            <person name="Singh N.K."/>
            <person name="Williams M.P."/>
            <person name="Parker C.W."/>
            <person name="Leo P."/>
            <person name="Stajich J.E."/>
            <person name="Torok T."/>
            <person name="Tighe S."/>
            <person name="Mason C.E."/>
            <person name="Venkateswaran K."/>
        </authorList>
    </citation>
    <scope>NUCLEOTIDE SEQUENCE [LARGE SCALE GENOMIC DNA]</scope>
    <source>
        <strain evidence="2 3">CCFEE 5817</strain>
    </source>
</reference>
<sequence>MIKRSGKLAFAFFLCLLVLIIYCHDALNSLLRRPTIPVIPQLIWQVFLDPRGPPGDLKAARESWSTVNPDHELILVDQAGVSSQLDQYLKTRPHLQHVLDASIPFVLRADILRYLLLASYGGVYSDIDVTALKPISTWIPHEFKSGARLVIGIEYDQLDWDERWPKTVHSVQLCQWTIMAVPDHEVLWTATERAAYALLDLADKQGTDLSNLDLSDNQIVMSTTGPVVWTAVILEYLRKHFRADLQYRDLSNVTEPTLFHDVLILPINAFGTGQEHSGSVRDGSPDALVRHAWRGSWLVKDHS</sequence>
<evidence type="ECO:0008006" key="4">
    <source>
        <dbReference type="Google" id="ProtNLM"/>
    </source>
</evidence>
<dbReference type="InterPro" id="IPR029044">
    <property type="entry name" value="Nucleotide-diphossugar_trans"/>
</dbReference>
<comment type="caution">
    <text evidence="2">The sequence shown here is derived from an EMBL/GenBank/DDBJ whole genome shotgun (WGS) entry which is preliminary data.</text>
</comment>
<dbReference type="PANTHER" id="PTHR31834">
    <property type="entry name" value="INITIATION-SPECIFIC ALPHA-1,6-MANNOSYLTRANSFERASE"/>
    <property type="match status" value="1"/>
</dbReference>
<dbReference type="InterPro" id="IPR007577">
    <property type="entry name" value="GlycoTrfase_DXD_sugar-bd_CS"/>
</dbReference>
<dbReference type="SUPFAM" id="SSF53448">
    <property type="entry name" value="Nucleotide-diphospho-sugar transferases"/>
    <property type="match status" value="1"/>
</dbReference>
<evidence type="ECO:0000313" key="3">
    <source>
        <dbReference type="Proteomes" id="UP001334248"/>
    </source>
</evidence>
<gene>
    <name evidence="2" type="ORF">PMZ80_006281</name>
</gene>
<dbReference type="Gene3D" id="3.90.550.20">
    <property type="match status" value="1"/>
</dbReference>
<proteinExistence type="inferred from homology"/>